<feature type="compositionally biased region" description="Low complexity" evidence="1">
    <location>
        <begin position="74"/>
        <end position="97"/>
    </location>
</feature>
<dbReference type="EMBL" id="LT854253">
    <property type="protein sequence ID" value="SMR42224.1"/>
    <property type="molecule type" value="Genomic_DNA"/>
</dbReference>
<reference evidence="3" key="1">
    <citation type="submission" date="2017-05" db="EMBL/GenBank/DDBJ databases">
        <authorList>
            <person name="Song R."/>
            <person name="Chenine A.L."/>
            <person name="Ruprecht R.M."/>
        </authorList>
    </citation>
    <scope>NUCLEOTIDE SEQUENCE [LARGE SCALE GENOMIC DNA]</scope>
</reference>
<feature type="compositionally biased region" description="Low complexity" evidence="1">
    <location>
        <begin position="396"/>
        <end position="405"/>
    </location>
</feature>
<feature type="compositionally biased region" description="Basic and acidic residues" evidence="1">
    <location>
        <begin position="333"/>
        <end position="350"/>
    </location>
</feature>
<feature type="region of interest" description="Disordered" evidence="1">
    <location>
        <begin position="219"/>
        <end position="350"/>
    </location>
</feature>
<dbReference type="Proteomes" id="UP000245764">
    <property type="component" value="Chromosome 1"/>
</dbReference>
<feature type="compositionally biased region" description="Basic and acidic residues" evidence="1">
    <location>
        <begin position="285"/>
        <end position="294"/>
    </location>
</feature>
<feature type="region of interest" description="Disordered" evidence="1">
    <location>
        <begin position="394"/>
        <end position="447"/>
    </location>
</feature>
<accession>A0A2H1FLX7</accession>
<organism evidence="2 3">
    <name type="scientific">Zymoseptoria tritici ST99CH_1E4</name>
    <dbReference type="NCBI Taxonomy" id="1276532"/>
    <lineage>
        <taxon>Eukaryota</taxon>
        <taxon>Fungi</taxon>
        <taxon>Dikarya</taxon>
        <taxon>Ascomycota</taxon>
        <taxon>Pezizomycotina</taxon>
        <taxon>Dothideomycetes</taxon>
        <taxon>Dothideomycetidae</taxon>
        <taxon>Mycosphaerellales</taxon>
        <taxon>Mycosphaerellaceae</taxon>
        <taxon>Zymoseptoria</taxon>
    </lineage>
</organism>
<dbReference type="AlphaFoldDB" id="A0A2H1FLX7"/>
<evidence type="ECO:0000256" key="1">
    <source>
        <dbReference type="SAM" id="MobiDB-lite"/>
    </source>
</evidence>
<feature type="region of interest" description="Disordered" evidence="1">
    <location>
        <begin position="125"/>
        <end position="186"/>
    </location>
</feature>
<evidence type="ECO:0000313" key="2">
    <source>
        <dbReference type="EMBL" id="SMR42224.1"/>
    </source>
</evidence>
<sequence>MAAAVQAQQSLGSGKLDVLTSYRIDADGIATSSTGDQIPRSFRFRSLRSQVFPQHSRRKPASSGNVLPTMLPIPSSNTTTPSVCTSTTPPQSTCSPRSSPPRPTIEISRSNGCTLLTTAELKQKIHQSKTNDDTTLTQIPADKRVPLPPTPTSPFFIMGNKPSSESEPPIPDDRSQRSVVRTNKPVSRKGSYNVFKRVDSRSPLPRDVTASVMSILHRDGQKRDEDFPDDDGAAIASNQPTYAVPERSDSRYPPTMSRPKLRSHSTTTMTEDKASQPLSASTTIRDFRALDGKQADGAQLDGADDDDSAEEMARLHSTSLSPTIPAPSPLPEDSPHKYGLRDKMDTPELPEPVKEISLPKARRKSSGLEIFNEAKTLQSAASFLNGLSTSRRRAESAAADTTDTANSGWTLGHPSRPSSARPSSAPRSGQHRDGEGRRKGHNFKSSGFAYTRPLSLTQIKCFRGHSRLLPSRNKHAPVECAVCHIDDDGDHFSCSWCAIRMCKYCRKDFAQRGMTALRERIKTAEMGGVDSGRASDESLAYEYELASKGCFE</sequence>
<feature type="region of interest" description="Disordered" evidence="1">
    <location>
        <begin position="73"/>
        <end position="108"/>
    </location>
</feature>
<feature type="compositionally biased region" description="Low complexity" evidence="1">
    <location>
        <begin position="414"/>
        <end position="428"/>
    </location>
</feature>
<evidence type="ECO:0000313" key="3">
    <source>
        <dbReference type="Proteomes" id="UP000245764"/>
    </source>
</evidence>
<proteinExistence type="predicted"/>
<protein>
    <submittedName>
        <fullName evidence="2">Uncharacterized protein</fullName>
    </submittedName>
</protein>
<gene>
    <name evidence="2" type="ORF">ZT1E4_G1002</name>
</gene>
<name>A0A2H1FLX7_ZYMTR</name>